<dbReference type="GO" id="GO:0016020">
    <property type="term" value="C:membrane"/>
    <property type="evidence" value="ECO:0007669"/>
    <property type="project" value="TreeGrafter"/>
</dbReference>
<sequence>MKTHLTSPPAHAVHEIQASDGSTLTVRDWGEPGQPPVVFHHGLPAGGLKVPGGWAALGELPCRVITFDRPGFSGTPPRPGRSVSSAAAWSEAIADALSLGRFAVMGTSGGGPYAAAAAALLPDRVSRLCISVGVGPPDVEGFDIRDHVMPQTRAEIDLVRRGEPALRRYVDEALAQGAPLEPWLSQIAEPDVEVLSRAEVRFEEQAAGPDWLTQSPEGWIDDDLALVARPWGFDLATIVAPTVLLYGRQDILVPPAHGEAYQQAIPHADLFVLDGAGHWMRDYEPEALRWLIADSLEAPDFVL</sequence>
<dbReference type="InterPro" id="IPR050266">
    <property type="entry name" value="AB_hydrolase_sf"/>
</dbReference>
<dbReference type="PANTHER" id="PTHR43798">
    <property type="entry name" value="MONOACYLGLYCEROL LIPASE"/>
    <property type="match status" value="1"/>
</dbReference>
<evidence type="ECO:0000313" key="3">
    <source>
        <dbReference type="Proteomes" id="UP001515100"/>
    </source>
</evidence>
<comment type="caution">
    <text evidence="2">The sequence shown here is derived from an EMBL/GenBank/DDBJ whole genome shotgun (WGS) entry which is preliminary data.</text>
</comment>
<organism evidence="2 3">
    <name type="scientific">Aeromicrobium fastidiosum</name>
    <dbReference type="NCBI Taxonomy" id="52699"/>
    <lineage>
        <taxon>Bacteria</taxon>
        <taxon>Bacillati</taxon>
        <taxon>Actinomycetota</taxon>
        <taxon>Actinomycetes</taxon>
        <taxon>Propionibacteriales</taxon>
        <taxon>Nocardioidaceae</taxon>
        <taxon>Aeromicrobium</taxon>
    </lineage>
</organism>
<dbReference type="SUPFAM" id="SSF53474">
    <property type="entry name" value="alpha/beta-Hydrolases"/>
    <property type="match status" value="1"/>
</dbReference>
<reference evidence="2" key="1">
    <citation type="submission" date="2019-09" db="EMBL/GenBank/DDBJ databases">
        <authorList>
            <person name="Li J."/>
        </authorList>
    </citation>
    <scope>NUCLEOTIDE SEQUENCE [LARGE SCALE GENOMIC DNA]</scope>
    <source>
        <strain evidence="2">NRBC 14897</strain>
    </source>
</reference>
<keyword evidence="3" id="KW-1185">Reference proteome</keyword>
<dbReference type="OrthoDB" id="9800988at2"/>
<protein>
    <submittedName>
        <fullName evidence="2">Alpha/beta hydrolase</fullName>
    </submittedName>
</protein>
<dbReference type="Proteomes" id="UP001515100">
    <property type="component" value="Unassembled WGS sequence"/>
</dbReference>
<dbReference type="RefSeq" id="WP_129185221.1">
    <property type="nucleotide sequence ID" value="NZ_JAGIOG010000001.1"/>
</dbReference>
<dbReference type="Pfam" id="PF00561">
    <property type="entry name" value="Abhydrolase_1"/>
    <property type="match status" value="1"/>
</dbReference>
<dbReference type="PANTHER" id="PTHR43798:SF33">
    <property type="entry name" value="HYDROLASE, PUTATIVE (AFU_ORTHOLOGUE AFUA_2G14860)-RELATED"/>
    <property type="match status" value="1"/>
</dbReference>
<dbReference type="AlphaFoldDB" id="A0A641AHA4"/>
<name>A0A641AHA4_9ACTN</name>
<dbReference type="InterPro" id="IPR029058">
    <property type="entry name" value="AB_hydrolase_fold"/>
</dbReference>
<keyword evidence="2" id="KW-0378">Hydrolase</keyword>
<feature type="domain" description="AB hydrolase-1" evidence="1">
    <location>
        <begin position="35"/>
        <end position="280"/>
    </location>
</feature>
<dbReference type="Gene3D" id="3.40.50.1820">
    <property type="entry name" value="alpha/beta hydrolase"/>
    <property type="match status" value="1"/>
</dbReference>
<evidence type="ECO:0000313" key="2">
    <source>
        <dbReference type="EMBL" id="KAA1373071.1"/>
    </source>
</evidence>
<dbReference type="EMBL" id="SDPP02000006">
    <property type="protein sequence ID" value="KAA1373071.1"/>
    <property type="molecule type" value="Genomic_DNA"/>
</dbReference>
<evidence type="ECO:0000259" key="1">
    <source>
        <dbReference type="Pfam" id="PF00561"/>
    </source>
</evidence>
<dbReference type="InterPro" id="IPR000073">
    <property type="entry name" value="AB_hydrolase_1"/>
</dbReference>
<dbReference type="GO" id="GO:0016787">
    <property type="term" value="F:hydrolase activity"/>
    <property type="evidence" value="ECO:0007669"/>
    <property type="project" value="UniProtKB-KW"/>
</dbReference>
<proteinExistence type="predicted"/>
<accession>A0A641AHA4</accession>
<gene>
    <name evidence="2" type="ORF">ESP62_018485</name>
</gene>